<keyword evidence="6 9" id="KW-1133">Transmembrane helix</keyword>
<evidence type="ECO:0000256" key="8">
    <source>
        <dbReference type="ARBA" id="ARBA00038436"/>
    </source>
</evidence>
<comment type="caution">
    <text evidence="9">Lacks conserved residue(s) required for the propagation of feature annotation.</text>
</comment>
<evidence type="ECO:0000256" key="9">
    <source>
        <dbReference type="RuleBase" id="RU369079"/>
    </source>
</evidence>
<comment type="caution">
    <text evidence="11">The sequence shown here is derived from an EMBL/GenBank/DDBJ whole genome shotgun (WGS) entry which is preliminary data.</text>
</comment>
<evidence type="ECO:0000256" key="7">
    <source>
        <dbReference type="ARBA" id="ARBA00023136"/>
    </source>
</evidence>
<dbReference type="PANTHER" id="PTHR35011">
    <property type="entry name" value="2,3-DIKETO-L-GULONATE TRAP TRANSPORTER SMALL PERMEASE PROTEIN YIAM"/>
    <property type="match status" value="1"/>
</dbReference>
<keyword evidence="3" id="KW-1003">Cell membrane</keyword>
<feature type="transmembrane region" description="Helical" evidence="9">
    <location>
        <begin position="134"/>
        <end position="158"/>
    </location>
</feature>
<evidence type="ECO:0000313" key="12">
    <source>
        <dbReference type="Proteomes" id="UP000541136"/>
    </source>
</evidence>
<keyword evidence="4 9" id="KW-0997">Cell inner membrane</keyword>
<dbReference type="GO" id="GO:0022857">
    <property type="term" value="F:transmembrane transporter activity"/>
    <property type="evidence" value="ECO:0007669"/>
    <property type="project" value="UniProtKB-UniRule"/>
</dbReference>
<comment type="function">
    <text evidence="9">Part of the tripartite ATP-independent periplasmic (TRAP) transport system.</text>
</comment>
<evidence type="ECO:0000259" key="10">
    <source>
        <dbReference type="Pfam" id="PF04290"/>
    </source>
</evidence>
<dbReference type="EMBL" id="JACHIB010000001">
    <property type="protein sequence ID" value="MBB6082011.1"/>
    <property type="molecule type" value="Genomic_DNA"/>
</dbReference>
<proteinExistence type="inferred from homology"/>
<sequence length="203" mass="22502">MNALLALSRAIDAVNRRVGRAVTWLILLAVLVSATNATVRKLFNVSSNAWLELQWYLFGAIFLLASGYTLLKNEHVRVDVLASHLSRRTQLWIEVAGVLLFLLPACGLIMWLSWPFFMDAYVNHEQSSNAGGLIRWPAKLLIPIGFALLVGAGVSHLIKCIGCLLGRCPDPRDVHTGKSAEELLAEEIAREAQQREAASHERH</sequence>
<dbReference type="AlphaFoldDB" id="A0A7W9WLR9"/>
<evidence type="ECO:0000256" key="5">
    <source>
        <dbReference type="ARBA" id="ARBA00022692"/>
    </source>
</evidence>
<comment type="similarity">
    <text evidence="8 9">Belongs to the TRAP transporter small permease family.</text>
</comment>
<feature type="transmembrane region" description="Helical" evidence="9">
    <location>
        <begin position="91"/>
        <end position="114"/>
    </location>
</feature>
<evidence type="ECO:0000256" key="6">
    <source>
        <dbReference type="ARBA" id="ARBA00022989"/>
    </source>
</evidence>
<keyword evidence="2 9" id="KW-0813">Transport</keyword>
<feature type="transmembrane region" description="Helical" evidence="9">
    <location>
        <begin position="53"/>
        <end position="71"/>
    </location>
</feature>
<dbReference type="PANTHER" id="PTHR35011:SF4">
    <property type="entry name" value="SLL1102 PROTEIN"/>
    <property type="match status" value="1"/>
</dbReference>
<accession>A0A7W9WLR9</accession>
<gene>
    <name evidence="11" type="ORF">HNR28_000029</name>
</gene>
<dbReference type="RefSeq" id="WP_043679984.1">
    <property type="nucleotide sequence ID" value="NZ_JACHIB010000001.1"/>
</dbReference>
<evidence type="ECO:0000313" key="11">
    <source>
        <dbReference type="EMBL" id="MBB6082011.1"/>
    </source>
</evidence>
<dbReference type="Pfam" id="PF04290">
    <property type="entry name" value="DctQ"/>
    <property type="match status" value="1"/>
</dbReference>
<name>A0A7W9WLR9_CASDE</name>
<keyword evidence="7 9" id="KW-0472">Membrane</keyword>
<organism evidence="11 12">
    <name type="scientific">Castellaniella defragrans</name>
    <name type="common">Alcaligenes defragrans</name>
    <dbReference type="NCBI Taxonomy" id="75697"/>
    <lineage>
        <taxon>Bacteria</taxon>
        <taxon>Pseudomonadati</taxon>
        <taxon>Pseudomonadota</taxon>
        <taxon>Betaproteobacteria</taxon>
        <taxon>Burkholderiales</taxon>
        <taxon>Alcaligenaceae</taxon>
        <taxon>Castellaniella</taxon>
    </lineage>
</organism>
<keyword evidence="5 9" id="KW-0812">Transmembrane</keyword>
<dbReference type="Proteomes" id="UP000541136">
    <property type="component" value="Unassembled WGS sequence"/>
</dbReference>
<dbReference type="InterPro" id="IPR007387">
    <property type="entry name" value="TRAP_DctQ"/>
</dbReference>
<feature type="domain" description="Tripartite ATP-independent periplasmic transporters DctQ component" evidence="10">
    <location>
        <begin position="30"/>
        <end position="159"/>
    </location>
</feature>
<evidence type="ECO:0000256" key="1">
    <source>
        <dbReference type="ARBA" id="ARBA00004429"/>
    </source>
</evidence>
<dbReference type="GO" id="GO:0005886">
    <property type="term" value="C:plasma membrane"/>
    <property type="evidence" value="ECO:0007669"/>
    <property type="project" value="UniProtKB-SubCell"/>
</dbReference>
<comment type="subunit">
    <text evidence="9">The complex comprises the extracytoplasmic solute receptor protein and the two transmembrane proteins.</text>
</comment>
<evidence type="ECO:0000256" key="2">
    <source>
        <dbReference type="ARBA" id="ARBA00022448"/>
    </source>
</evidence>
<evidence type="ECO:0000256" key="3">
    <source>
        <dbReference type="ARBA" id="ARBA00022475"/>
    </source>
</evidence>
<protein>
    <recommendedName>
        <fullName evidence="9">TRAP transporter small permease protein</fullName>
    </recommendedName>
</protein>
<comment type="subcellular location">
    <subcellularLocation>
        <location evidence="1 9">Cell inner membrane</location>
        <topology evidence="1 9">Multi-pass membrane protein</topology>
    </subcellularLocation>
</comment>
<dbReference type="InterPro" id="IPR055348">
    <property type="entry name" value="DctQ"/>
</dbReference>
<evidence type="ECO:0000256" key="4">
    <source>
        <dbReference type="ARBA" id="ARBA00022519"/>
    </source>
</evidence>
<reference evidence="11 12" key="1">
    <citation type="submission" date="2020-08" db="EMBL/GenBank/DDBJ databases">
        <title>Genomic Encyclopedia of Type Strains, Phase IV (KMG-IV): sequencing the most valuable type-strain genomes for metagenomic binning, comparative biology and taxonomic classification.</title>
        <authorList>
            <person name="Goeker M."/>
        </authorList>
    </citation>
    <scope>NUCLEOTIDE SEQUENCE [LARGE SCALE GENOMIC DNA]</scope>
    <source>
        <strain evidence="11 12">DSM 12141</strain>
    </source>
</reference>